<dbReference type="Gene3D" id="2.40.128.110">
    <property type="entry name" value="Lipid/polyisoprenoid-binding, YceI-like"/>
    <property type="match status" value="1"/>
</dbReference>
<comment type="caution">
    <text evidence="3">The sequence shown here is derived from an EMBL/GenBank/DDBJ whole genome shotgun (WGS) entry which is preliminary data.</text>
</comment>
<evidence type="ECO:0000313" key="3">
    <source>
        <dbReference type="EMBL" id="TEW72505.1"/>
    </source>
</evidence>
<dbReference type="RefSeq" id="WP_134248949.1">
    <property type="nucleotide sequence ID" value="NZ_SNQI01000005.1"/>
</dbReference>
<dbReference type="OrthoDB" id="9794147at2"/>
<dbReference type="InterPro" id="IPR036761">
    <property type="entry name" value="TTHA0802/YceI-like_sf"/>
</dbReference>
<keyword evidence="4" id="KW-1185">Reference proteome</keyword>
<feature type="domain" description="Lipid/polyisoprenoid-binding YceI-like" evidence="2">
    <location>
        <begin position="29"/>
        <end position="194"/>
    </location>
</feature>
<dbReference type="AlphaFoldDB" id="A0A4Y8APF5"/>
<dbReference type="InterPro" id="IPR007372">
    <property type="entry name" value="Lipid/polyisoprenoid-bd_YceI"/>
</dbReference>
<reference evidence="3 4" key="1">
    <citation type="journal article" date="2011" name="J. Microbiol.">
        <title>Gramella jeungdoensis sp. nov., isolated from a solar saltern in Korea.</title>
        <authorList>
            <person name="Joung Y."/>
            <person name="Kim H."/>
            <person name="Jang T."/>
            <person name="Ahn T.S."/>
            <person name="Joh K."/>
        </authorList>
    </citation>
    <scope>NUCLEOTIDE SEQUENCE [LARGE SCALE GENOMIC DNA]</scope>
    <source>
        <strain evidence="3 4">KCTC 23123</strain>
    </source>
</reference>
<evidence type="ECO:0000313" key="4">
    <source>
        <dbReference type="Proteomes" id="UP000298517"/>
    </source>
</evidence>
<organism evidence="3 4">
    <name type="scientific">Gramella jeungdoensis</name>
    <dbReference type="NCBI Taxonomy" id="708091"/>
    <lineage>
        <taxon>Bacteria</taxon>
        <taxon>Pseudomonadati</taxon>
        <taxon>Bacteroidota</taxon>
        <taxon>Flavobacteriia</taxon>
        <taxon>Flavobacteriales</taxon>
        <taxon>Flavobacteriaceae</taxon>
        <taxon>Christiangramia</taxon>
    </lineage>
</organism>
<evidence type="ECO:0000259" key="2">
    <source>
        <dbReference type="SMART" id="SM00867"/>
    </source>
</evidence>
<dbReference type="SMART" id="SM00867">
    <property type="entry name" value="YceI"/>
    <property type="match status" value="1"/>
</dbReference>
<protein>
    <submittedName>
        <fullName evidence="3">YceI family protein</fullName>
    </submittedName>
</protein>
<accession>A0A4Y8APF5</accession>
<dbReference type="SUPFAM" id="SSF101874">
    <property type="entry name" value="YceI-like"/>
    <property type="match status" value="1"/>
</dbReference>
<gene>
    <name evidence="3" type="ORF">E2488_13725</name>
</gene>
<keyword evidence="1" id="KW-0732">Signal</keyword>
<feature type="chain" id="PRO_5021221023" evidence="1">
    <location>
        <begin position="28"/>
        <end position="194"/>
    </location>
</feature>
<sequence length="194" mass="21778">MIYNKKIWLKAISFFTLLLLTSQITFSQEYNLVNNESSLSVSGTSSLHDWTIEANEQSGILVFQDFQKGEITKCSLAVDVEGLESGKRAMDKNTYKALKYDSHKTIKFDLVEVLETLEQSDKSFLIKTKGDLIIAGVKKQITLNFTLISEGEQAVLKGEKKIKMTDFDIDPPKALFGTVTTGNDITISFNTKFK</sequence>
<dbReference type="Pfam" id="PF04264">
    <property type="entry name" value="YceI"/>
    <property type="match status" value="1"/>
</dbReference>
<proteinExistence type="predicted"/>
<dbReference type="Proteomes" id="UP000298517">
    <property type="component" value="Unassembled WGS sequence"/>
</dbReference>
<evidence type="ECO:0000256" key="1">
    <source>
        <dbReference type="SAM" id="SignalP"/>
    </source>
</evidence>
<name>A0A4Y8APF5_9FLAO</name>
<dbReference type="EMBL" id="SNQI01000005">
    <property type="protein sequence ID" value="TEW72505.1"/>
    <property type="molecule type" value="Genomic_DNA"/>
</dbReference>
<feature type="signal peptide" evidence="1">
    <location>
        <begin position="1"/>
        <end position="27"/>
    </location>
</feature>